<dbReference type="PANTHER" id="PTHR32315:SF3">
    <property type="entry name" value="ADENINE PHOSPHORIBOSYLTRANSFERASE"/>
    <property type="match status" value="1"/>
</dbReference>
<comment type="subunit">
    <text evidence="6">Homodimer.</text>
</comment>
<protein>
    <recommendedName>
        <fullName evidence="7">adenine phosphoribosyltransferase</fullName>
        <ecNumber evidence="7">2.4.2.7</ecNumber>
    </recommendedName>
</protein>
<dbReference type="AlphaFoldDB" id="A0A1Y1UXG9"/>
<dbReference type="Gene3D" id="3.40.50.2020">
    <property type="match status" value="1"/>
</dbReference>
<dbReference type="Proteomes" id="UP000193719">
    <property type="component" value="Unassembled WGS sequence"/>
</dbReference>
<evidence type="ECO:0000256" key="1">
    <source>
        <dbReference type="ARBA" id="ARBA00000868"/>
    </source>
</evidence>
<dbReference type="InterPro" id="IPR050054">
    <property type="entry name" value="UPRTase/APRTase"/>
</dbReference>
<evidence type="ECO:0000256" key="6">
    <source>
        <dbReference type="ARBA" id="ARBA00011738"/>
    </source>
</evidence>
<keyword evidence="9 13" id="KW-0328">Glycosyltransferase</keyword>
<dbReference type="NCBIfam" id="NF002634">
    <property type="entry name" value="PRK02304.1-3"/>
    <property type="match status" value="1"/>
</dbReference>
<dbReference type="EC" id="2.4.2.7" evidence="7"/>
<dbReference type="GO" id="GO:0006168">
    <property type="term" value="P:adenine salvage"/>
    <property type="evidence" value="ECO:0007669"/>
    <property type="project" value="InterPro"/>
</dbReference>
<dbReference type="GO" id="GO:0006166">
    <property type="term" value="P:purine ribonucleoside salvage"/>
    <property type="evidence" value="ECO:0007669"/>
    <property type="project" value="UniProtKB-KW"/>
</dbReference>
<reference evidence="13 14" key="1">
    <citation type="submission" date="2016-08" db="EMBL/GenBank/DDBJ databases">
        <title>Genomes of anaerobic fungi encode conserved fungal cellulosomes for biomass hydrolysis.</title>
        <authorList>
            <consortium name="DOE Joint Genome Institute"/>
            <person name="Haitjema C.H."/>
            <person name="Gilmore S.P."/>
            <person name="Henske J.K."/>
            <person name="Solomon K.V."/>
            <person name="De Groot R."/>
            <person name="Kuo A."/>
            <person name="Mondo S.J."/>
            <person name="Salamov A.A."/>
            <person name="Labutti K."/>
            <person name="Zhao Z."/>
            <person name="Chiniquy J."/>
            <person name="Barry K."/>
            <person name="Brewer H.M."/>
            <person name="Purvine S.O."/>
            <person name="Wright A.T."/>
            <person name="Boxma B."/>
            <person name="Van Alen T."/>
            <person name="Hackstein J.H."/>
            <person name="Baker S.E."/>
            <person name="Grigoriev I.V."/>
            <person name="O'Malley M.A."/>
        </authorList>
    </citation>
    <scope>NUCLEOTIDE SEQUENCE [LARGE SCALE GENOMIC DNA]</scope>
    <source>
        <strain evidence="14">finn</strain>
    </source>
</reference>
<evidence type="ECO:0000313" key="13">
    <source>
        <dbReference type="EMBL" id="ORX41924.1"/>
    </source>
</evidence>
<evidence type="ECO:0000259" key="12">
    <source>
        <dbReference type="Pfam" id="PF00156"/>
    </source>
</evidence>
<evidence type="ECO:0000256" key="2">
    <source>
        <dbReference type="ARBA" id="ARBA00003968"/>
    </source>
</evidence>
<dbReference type="STRING" id="1754191.A0A1Y1UXG9"/>
<dbReference type="UniPathway" id="UPA00588">
    <property type="reaction ID" value="UER00646"/>
</dbReference>
<gene>
    <name evidence="13" type="ORF">BCR36DRAFT_407287</name>
</gene>
<evidence type="ECO:0000313" key="14">
    <source>
        <dbReference type="Proteomes" id="UP000193719"/>
    </source>
</evidence>
<dbReference type="HAMAP" id="MF_00004">
    <property type="entry name" value="Aden_phosphoribosyltr"/>
    <property type="match status" value="1"/>
</dbReference>
<sequence>MSDIELVKSCLRVIPDFPIKGIMFQDIFPIFQNPEAVEAMVSHFVNHIKETNPNGVDAIVGLDARGFLFGPMIALRLGCKFVPIRKKGKLPGKTFVAQYKKEYGVDEFEIPADALSENQNVIIVDDLIATGGSAAAAGDLVMKCNANIKEYLFIIDLVDLKGSSSLNAPVYSMITVHGD</sequence>
<dbReference type="OrthoDB" id="363185at2759"/>
<dbReference type="InterPro" id="IPR029057">
    <property type="entry name" value="PRTase-like"/>
</dbReference>
<dbReference type="GO" id="GO:0003999">
    <property type="term" value="F:adenine phosphoribosyltransferase activity"/>
    <property type="evidence" value="ECO:0007669"/>
    <property type="project" value="UniProtKB-EC"/>
</dbReference>
<keyword evidence="8" id="KW-0963">Cytoplasm</keyword>
<evidence type="ECO:0000256" key="10">
    <source>
        <dbReference type="ARBA" id="ARBA00022679"/>
    </source>
</evidence>
<dbReference type="InterPro" id="IPR005764">
    <property type="entry name" value="Ade_phspho_trans"/>
</dbReference>
<dbReference type="GO" id="GO:0005737">
    <property type="term" value="C:cytoplasm"/>
    <property type="evidence" value="ECO:0007669"/>
    <property type="project" value="UniProtKB-SubCell"/>
</dbReference>
<proteinExistence type="inferred from homology"/>
<dbReference type="NCBIfam" id="TIGR01090">
    <property type="entry name" value="apt"/>
    <property type="match status" value="1"/>
</dbReference>
<comment type="function">
    <text evidence="2">Catalyzes a salvage reaction resulting in the formation of AMP, that is energically less costly than de novo synthesis.</text>
</comment>
<dbReference type="CDD" id="cd06223">
    <property type="entry name" value="PRTases_typeI"/>
    <property type="match status" value="1"/>
</dbReference>
<comment type="caution">
    <text evidence="13">The sequence shown here is derived from an EMBL/GenBank/DDBJ whole genome shotgun (WGS) entry which is preliminary data.</text>
</comment>
<dbReference type="Pfam" id="PF00156">
    <property type="entry name" value="Pribosyltran"/>
    <property type="match status" value="1"/>
</dbReference>
<name>A0A1Y1UXG9_9FUNG</name>
<evidence type="ECO:0000256" key="7">
    <source>
        <dbReference type="ARBA" id="ARBA00011893"/>
    </source>
</evidence>
<organism evidence="13 14">
    <name type="scientific">Piromyces finnis</name>
    <dbReference type="NCBI Taxonomy" id="1754191"/>
    <lineage>
        <taxon>Eukaryota</taxon>
        <taxon>Fungi</taxon>
        <taxon>Fungi incertae sedis</taxon>
        <taxon>Chytridiomycota</taxon>
        <taxon>Chytridiomycota incertae sedis</taxon>
        <taxon>Neocallimastigomycetes</taxon>
        <taxon>Neocallimastigales</taxon>
        <taxon>Neocallimastigaceae</taxon>
        <taxon>Piromyces</taxon>
    </lineage>
</organism>
<comment type="pathway">
    <text evidence="4">Purine metabolism; AMP biosynthesis via salvage pathway; AMP from adenine: step 1/1.</text>
</comment>
<evidence type="ECO:0000256" key="9">
    <source>
        <dbReference type="ARBA" id="ARBA00022676"/>
    </source>
</evidence>
<dbReference type="FunFam" id="3.40.50.2020:FF:000004">
    <property type="entry name" value="Adenine phosphoribosyltransferase"/>
    <property type="match status" value="1"/>
</dbReference>
<evidence type="ECO:0000256" key="8">
    <source>
        <dbReference type="ARBA" id="ARBA00022490"/>
    </source>
</evidence>
<dbReference type="SUPFAM" id="SSF53271">
    <property type="entry name" value="PRTase-like"/>
    <property type="match status" value="1"/>
</dbReference>
<reference evidence="13 14" key="2">
    <citation type="submission" date="2016-08" db="EMBL/GenBank/DDBJ databases">
        <title>Pervasive Adenine N6-methylation of Active Genes in Fungi.</title>
        <authorList>
            <consortium name="DOE Joint Genome Institute"/>
            <person name="Mondo S.J."/>
            <person name="Dannebaum R.O."/>
            <person name="Kuo R.C."/>
            <person name="Labutti K."/>
            <person name="Haridas S."/>
            <person name="Kuo A."/>
            <person name="Salamov A."/>
            <person name="Ahrendt S.R."/>
            <person name="Lipzen A."/>
            <person name="Sullivan W."/>
            <person name="Andreopoulos W.B."/>
            <person name="Clum A."/>
            <person name="Lindquist E."/>
            <person name="Daum C."/>
            <person name="Ramamoorthy G.K."/>
            <person name="Gryganskyi A."/>
            <person name="Culley D."/>
            <person name="Magnuson J.K."/>
            <person name="James T.Y."/>
            <person name="O'Malley M.A."/>
            <person name="Stajich J.E."/>
            <person name="Spatafora J.W."/>
            <person name="Visel A."/>
            <person name="Grigoriev I.V."/>
        </authorList>
    </citation>
    <scope>NUCLEOTIDE SEQUENCE [LARGE SCALE GENOMIC DNA]</scope>
    <source>
        <strain evidence="14">finn</strain>
    </source>
</reference>
<dbReference type="NCBIfam" id="NF002636">
    <property type="entry name" value="PRK02304.1-5"/>
    <property type="match status" value="1"/>
</dbReference>
<evidence type="ECO:0000256" key="3">
    <source>
        <dbReference type="ARBA" id="ARBA00004496"/>
    </source>
</evidence>
<dbReference type="GO" id="GO:0002055">
    <property type="term" value="F:adenine binding"/>
    <property type="evidence" value="ECO:0007669"/>
    <property type="project" value="TreeGrafter"/>
</dbReference>
<dbReference type="InterPro" id="IPR000836">
    <property type="entry name" value="PRTase_dom"/>
</dbReference>
<dbReference type="GO" id="GO:0016208">
    <property type="term" value="F:AMP binding"/>
    <property type="evidence" value="ECO:0007669"/>
    <property type="project" value="TreeGrafter"/>
</dbReference>
<evidence type="ECO:0000256" key="4">
    <source>
        <dbReference type="ARBA" id="ARBA00004659"/>
    </source>
</evidence>
<dbReference type="EMBL" id="MCFH01000075">
    <property type="protein sequence ID" value="ORX41924.1"/>
    <property type="molecule type" value="Genomic_DNA"/>
</dbReference>
<dbReference type="PANTHER" id="PTHR32315">
    <property type="entry name" value="ADENINE PHOSPHORIBOSYLTRANSFERASE"/>
    <property type="match status" value="1"/>
</dbReference>
<dbReference type="GO" id="GO:0044209">
    <property type="term" value="P:AMP salvage"/>
    <property type="evidence" value="ECO:0007669"/>
    <property type="project" value="UniProtKB-UniPathway"/>
</dbReference>
<comment type="subcellular location">
    <subcellularLocation>
        <location evidence="3">Cytoplasm</location>
    </subcellularLocation>
</comment>
<accession>A0A1Y1UXG9</accession>
<keyword evidence="10 13" id="KW-0808">Transferase</keyword>
<keyword evidence="11" id="KW-0660">Purine salvage</keyword>
<keyword evidence="14" id="KW-1185">Reference proteome</keyword>
<evidence type="ECO:0000256" key="11">
    <source>
        <dbReference type="ARBA" id="ARBA00022726"/>
    </source>
</evidence>
<comment type="similarity">
    <text evidence="5">Belongs to the purine/pyrimidine phosphoribosyltransferase family.</text>
</comment>
<feature type="domain" description="Phosphoribosyltransferase" evidence="12">
    <location>
        <begin position="36"/>
        <end position="147"/>
    </location>
</feature>
<evidence type="ECO:0000256" key="5">
    <source>
        <dbReference type="ARBA" id="ARBA00008391"/>
    </source>
</evidence>
<comment type="catalytic activity">
    <reaction evidence="1">
        <text>AMP + diphosphate = 5-phospho-alpha-D-ribose 1-diphosphate + adenine</text>
        <dbReference type="Rhea" id="RHEA:16609"/>
        <dbReference type="ChEBI" id="CHEBI:16708"/>
        <dbReference type="ChEBI" id="CHEBI:33019"/>
        <dbReference type="ChEBI" id="CHEBI:58017"/>
        <dbReference type="ChEBI" id="CHEBI:456215"/>
        <dbReference type="EC" id="2.4.2.7"/>
    </reaction>
</comment>